<keyword evidence="5" id="KW-1185">Reference proteome</keyword>
<dbReference type="GO" id="GO:0003723">
    <property type="term" value="F:RNA binding"/>
    <property type="evidence" value="ECO:0007669"/>
    <property type="project" value="UniProtKB-UniRule"/>
</dbReference>
<dbReference type="Pfam" id="PF01985">
    <property type="entry name" value="CRS1_YhbY"/>
    <property type="match status" value="1"/>
</dbReference>
<dbReference type="OrthoDB" id="9797519at2"/>
<dbReference type="Gene3D" id="3.30.110.60">
    <property type="entry name" value="YhbY-like"/>
    <property type="match status" value="1"/>
</dbReference>
<evidence type="ECO:0000313" key="5">
    <source>
        <dbReference type="Proteomes" id="UP000295500"/>
    </source>
</evidence>
<dbReference type="InterPro" id="IPR035920">
    <property type="entry name" value="YhbY-like_sf"/>
</dbReference>
<dbReference type="NCBIfam" id="TIGR00253">
    <property type="entry name" value="RNA_bind_YhbY"/>
    <property type="match status" value="1"/>
</dbReference>
<evidence type="ECO:0000313" key="4">
    <source>
        <dbReference type="EMBL" id="TDP60534.1"/>
    </source>
</evidence>
<protein>
    <submittedName>
        <fullName evidence="4">RNA-binding protein</fullName>
    </submittedName>
</protein>
<evidence type="ECO:0000256" key="2">
    <source>
        <dbReference type="PROSITE-ProRule" id="PRU00626"/>
    </source>
</evidence>
<dbReference type="AlphaFoldDB" id="A0A4R6QCM8"/>
<dbReference type="RefSeq" id="WP_133527421.1">
    <property type="nucleotide sequence ID" value="NZ_CALCQM010000157.1"/>
</dbReference>
<dbReference type="InterPro" id="IPR051925">
    <property type="entry name" value="RNA-binding_domain"/>
</dbReference>
<dbReference type="PANTHER" id="PTHR40065">
    <property type="entry name" value="RNA-BINDING PROTEIN YHBY"/>
    <property type="match status" value="1"/>
</dbReference>
<gene>
    <name evidence="4" type="ORF">EV211_10148</name>
</gene>
<comment type="caution">
    <text evidence="4">The sequence shown here is derived from an EMBL/GenBank/DDBJ whole genome shotgun (WGS) entry which is preliminary data.</text>
</comment>
<evidence type="ECO:0000259" key="3">
    <source>
        <dbReference type="PROSITE" id="PS51295"/>
    </source>
</evidence>
<dbReference type="SUPFAM" id="SSF75471">
    <property type="entry name" value="YhbY-like"/>
    <property type="match status" value="1"/>
</dbReference>
<dbReference type="InterPro" id="IPR001890">
    <property type="entry name" value="RNA-binding_CRM"/>
</dbReference>
<dbReference type="PROSITE" id="PS51295">
    <property type="entry name" value="CRM"/>
    <property type="match status" value="1"/>
</dbReference>
<evidence type="ECO:0000256" key="1">
    <source>
        <dbReference type="ARBA" id="ARBA00022884"/>
    </source>
</evidence>
<dbReference type="Proteomes" id="UP000295500">
    <property type="component" value="Unassembled WGS sequence"/>
</dbReference>
<dbReference type="SMART" id="SM01103">
    <property type="entry name" value="CRS1_YhbY"/>
    <property type="match status" value="1"/>
</dbReference>
<sequence length="99" mass="11135">MITGKQRSYLKGIAQELEPMASIGKLGLTSNVVDSIDKYLAAHELIKVKIQDGSNLKPKDVCEELSNRLQAEFVQAIGKKFVLYRQCKDKSKRTIELPQ</sequence>
<dbReference type="EMBL" id="SNXO01000001">
    <property type="protein sequence ID" value="TDP60534.1"/>
    <property type="molecule type" value="Genomic_DNA"/>
</dbReference>
<name>A0A4R6QCM8_9FIRM</name>
<accession>A0A4R6QCM8</accession>
<feature type="domain" description="CRM" evidence="3">
    <location>
        <begin position="1"/>
        <end position="96"/>
    </location>
</feature>
<proteinExistence type="predicted"/>
<dbReference type="PANTHER" id="PTHR40065:SF3">
    <property type="entry name" value="RNA-BINDING PROTEIN YHBY"/>
    <property type="match status" value="1"/>
</dbReference>
<dbReference type="InterPro" id="IPR017924">
    <property type="entry name" value="RNA-binding_YhbY"/>
</dbReference>
<organism evidence="4 5">
    <name type="scientific">Aminicella lysinilytica</name>
    <dbReference type="NCBI Taxonomy" id="433323"/>
    <lineage>
        <taxon>Bacteria</taxon>
        <taxon>Bacillati</taxon>
        <taxon>Bacillota</taxon>
        <taxon>Clostridia</taxon>
        <taxon>Peptostreptococcales</taxon>
        <taxon>Anaerovoracaceae</taxon>
        <taxon>Aminicella</taxon>
    </lineage>
</organism>
<keyword evidence="1 2" id="KW-0694">RNA-binding</keyword>
<reference evidence="4 5" key="1">
    <citation type="submission" date="2019-03" db="EMBL/GenBank/DDBJ databases">
        <title>Genomic Encyclopedia of Type Strains, Phase IV (KMG-IV): sequencing the most valuable type-strain genomes for metagenomic binning, comparative biology and taxonomic classification.</title>
        <authorList>
            <person name="Goeker M."/>
        </authorList>
    </citation>
    <scope>NUCLEOTIDE SEQUENCE [LARGE SCALE GENOMIC DNA]</scope>
    <source>
        <strain evidence="4 5">DSM 28287</strain>
    </source>
</reference>